<dbReference type="GO" id="GO:0009251">
    <property type="term" value="P:glucan catabolic process"/>
    <property type="evidence" value="ECO:0007669"/>
    <property type="project" value="TreeGrafter"/>
</dbReference>
<reference evidence="4" key="1">
    <citation type="submission" date="2022-11" db="UniProtKB">
        <authorList>
            <consortium name="WormBaseParasite"/>
        </authorList>
    </citation>
    <scope>IDENTIFICATION</scope>
</reference>
<evidence type="ECO:0000313" key="4">
    <source>
        <dbReference type="WBParaSite" id="ACRNAN_scaffold772.g14202.t1"/>
    </source>
</evidence>
<organism evidence="3 4">
    <name type="scientific">Acrobeloides nanus</name>
    <dbReference type="NCBI Taxonomy" id="290746"/>
    <lineage>
        <taxon>Eukaryota</taxon>
        <taxon>Metazoa</taxon>
        <taxon>Ecdysozoa</taxon>
        <taxon>Nematoda</taxon>
        <taxon>Chromadorea</taxon>
        <taxon>Rhabditida</taxon>
        <taxon>Tylenchina</taxon>
        <taxon>Cephalobomorpha</taxon>
        <taxon>Cephaloboidea</taxon>
        <taxon>Cephalobidae</taxon>
        <taxon>Acrobeloides</taxon>
    </lineage>
</organism>
<dbReference type="PROSITE" id="PS51762">
    <property type="entry name" value="GH16_2"/>
    <property type="match status" value="1"/>
</dbReference>
<keyword evidence="3" id="KW-1185">Reference proteome</keyword>
<dbReference type="PANTHER" id="PTHR10963">
    <property type="entry name" value="GLYCOSYL HYDROLASE-RELATED"/>
    <property type="match status" value="1"/>
</dbReference>
<protein>
    <submittedName>
        <fullName evidence="4">GH16 domain-containing protein</fullName>
    </submittedName>
</protein>
<dbReference type="PANTHER" id="PTHR10963:SF24">
    <property type="entry name" value="GLYCOSIDASE C21B10.07-RELATED"/>
    <property type="match status" value="1"/>
</dbReference>
<feature type="chain" id="PRO_5037318418" evidence="1">
    <location>
        <begin position="18"/>
        <end position="318"/>
    </location>
</feature>
<evidence type="ECO:0000259" key="2">
    <source>
        <dbReference type="PROSITE" id="PS51762"/>
    </source>
</evidence>
<dbReference type="WBParaSite" id="ACRNAN_scaffold772.g14202.t1">
    <property type="protein sequence ID" value="ACRNAN_scaffold772.g14202.t1"/>
    <property type="gene ID" value="ACRNAN_scaffold772.g14202"/>
</dbReference>
<proteinExistence type="predicted"/>
<name>A0A914EH16_9BILA</name>
<keyword evidence="1" id="KW-0732">Signal</keyword>
<dbReference type="GO" id="GO:0004553">
    <property type="term" value="F:hydrolase activity, hydrolyzing O-glycosyl compounds"/>
    <property type="evidence" value="ECO:0007669"/>
    <property type="project" value="InterPro"/>
</dbReference>
<dbReference type="InterPro" id="IPR000757">
    <property type="entry name" value="Beta-glucanase-like"/>
</dbReference>
<dbReference type="Gene3D" id="2.60.120.200">
    <property type="match status" value="1"/>
</dbReference>
<feature type="signal peptide" evidence="1">
    <location>
        <begin position="1"/>
        <end position="17"/>
    </location>
</feature>
<dbReference type="Pfam" id="PF26113">
    <property type="entry name" value="GH16_XgeA"/>
    <property type="match status" value="1"/>
</dbReference>
<feature type="domain" description="GH16" evidence="2">
    <location>
        <begin position="11"/>
        <end position="318"/>
    </location>
</feature>
<dbReference type="InterPro" id="IPR013320">
    <property type="entry name" value="ConA-like_dom_sf"/>
</dbReference>
<dbReference type="Proteomes" id="UP000887540">
    <property type="component" value="Unplaced"/>
</dbReference>
<accession>A0A914EH16</accession>
<dbReference type="SUPFAM" id="SSF49899">
    <property type="entry name" value="Concanavalin A-like lectins/glucanases"/>
    <property type="match status" value="1"/>
</dbReference>
<dbReference type="InterPro" id="IPR050546">
    <property type="entry name" value="Glycosyl_Hydrlase_16"/>
</dbReference>
<sequence>MIFFVFSSLLFALGSSSYELKKSYEGDNFFNGFYFLTKNDPSNGFVDYVDRQTAENLGLISVNDTKIKISTDSTNKIPAGKRGRPSIKIQSSETYNEGLFIFDIEHMPEGLGTWPAYWFYGDDWPNNGEVDVLEGIGEIPKIKYNNFALHTTEGCKMREEDQDLFTGKWFYRNGKARTNCHYIEDQIPHEGCPIRSSDGFFGEEFNKDKGGVIIYEWERNDYMRFWMFKRNQIPIDIIQGEPNPSNWVKPMAYYRLGANCSSDHFNDMMIVININFCGAWAGDAYPGGQEACMNGVRNNPEDFTEAYWTINYLKVYKH</sequence>
<evidence type="ECO:0000313" key="3">
    <source>
        <dbReference type="Proteomes" id="UP000887540"/>
    </source>
</evidence>
<evidence type="ECO:0000256" key="1">
    <source>
        <dbReference type="SAM" id="SignalP"/>
    </source>
</evidence>
<dbReference type="AlphaFoldDB" id="A0A914EH16"/>